<evidence type="ECO:0000313" key="1">
    <source>
        <dbReference type="EMBL" id="PHZ10799.1"/>
    </source>
</evidence>
<dbReference type="GeneID" id="35445945"/>
<reference evidence="1 2" key="1">
    <citation type="journal article" date="2016" name="Proc. Natl. Acad. Sci. U.S.A.">
        <title>Lipid metabolic changes in an early divergent fungus govern the establishment of a mutualistic symbiosis with endobacteria.</title>
        <authorList>
            <person name="Lastovetsky O.A."/>
            <person name="Gaspar M.L."/>
            <person name="Mondo S.J."/>
            <person name="LaButti K.M."/>
            <person name="Sandor L."/>
            <person name="Grigoriev I.V."/>
            <person name="Henry S.A."/>
            <person name="Pawlowska T.E."/>
        </authorList>
    </citation>
    <scope>NUCLEOTIDE SEQUENCE [LARGE SCALE GENOMIC DNA]</scope>
    <source>
        <strain evidence="1 2">ATCC 52813</strain>
    </source>
</reference>
<proteinExistence type="predicted"/>
<keyword evidence="2" id="KW-1185">Reference proteome</keyword>
<sequence>MVISYSDINMWSSPLKFAYYQTRLTKLLSSKVFADCVLQTPKNGQVVLVKTVEMYDRTKHVDAHRGPYGRAKYHVKSTLLPPFVGTKYEDAWPITLTGSDGDPKIVIST</sequence>
<protein>
    <submittedName>
        <fullName evidence="1">Uncharacterized protein</fullName>
    </submittedName>
</protein>
<dbReference type="AlphaFoldDB" id="A0A2G4SPU8"/>
<gene>
    <name evidence="1" type="ORF">RHIMIDRAFT_314742</name>
</gene>
<dbReference type="STRING" id="1340429.A0A2G4SPU8"/>
<accession>A0A2G4SPU8</accession>
<dbReference type="Proteomes" id="UP000242254">
    <property type="component" value="Unassembled WGS sequence"/>
</dbReference>
<evidence type="ECO:0000313" key="2">
    <source>
        <dbReference type="Proteomes" id="UP000242254"/>
    </source>
</evidence>
<dbReference type="RefSeq" id="XP_023464507.1">
    <property type="nucleotide sequence ID" value="XM_023614956.1"/>
</dbReference>
<organism evidence="1 2">
    <name type="scientific">Rhizopus microsporus ATCC 52813</name>
    <dbReference type="NCBI Taxonomy" id="1340429"/>
    <lineage>
        <taxon>Eukaryota</taxon>
        <taxon>Fungi</taxon>
        <taxon>Fungi incertae sedis</taxon>
        <taxon>Mucoromycota</taxon>
        <taxon>Mucoromycotina</taxon>
        <taxon>Mucoromycetes</taxon>
        <taxon>Mucorales</taxon>
        <taxon>Mucorineae</taxon>
        <taxon>Rhizopodaceae</taxon>
        <taxon>Rhizopus</taxon>
    </lineage>
</organism>
<dbReference type="EMBL" id="KZ303854">
    <property type="protein sequence ID" value="PHZ10799.1"/>
    <property type="molecule type" value="Genomic_DNA"/>
</dbReference>
<name>A0A2G4SPU8_RHIZD</name>